<dbReference type="GO" id="GO:0005886">
    <property type="term" value="C:plasma membrane"/>
    <property type="evidence" value="ECO:0007669"/>
    <property type="project" value="UniProtKB-SubCell"/>
</dbReference>
<dbReference type="Proteomes" id="UP000467130">
    <property type="component" value="Chromosome"/>
</dbReference>
<dbReference type="InterPro" id="IPR052175">
    <property type="entry name" value="ComplexI-like_HydComp"/>
</dbReference>
<dbReference type="PANTHER" id="PTHR42682">
    <property type="entry name" value="HYDROGENASE-4 COMPONENT F"/>
    <property type="match status" value="1"/>
</dbReference>
<evidence type="ECO:0000256" key="6">
    <source>
        <dbReference type="SAM" id="Phobius"/>
    </source>
</evidence>
<dbReference type="EMBL" id="AP022587">
    <property type="protein sequence ID" value="BBY25164.1"/>
    <property type="molecule type" value="Genomic_DNA"/>
</dbReference>
<evidence type="ECO:0000256" key="5">
    <source>
        <dbReference type="ARBA" id="ARBA00023136"/>
    </source>
</evidence>
<evidence type="ECO:0000313" key="7">
    <source>
        <dbReference type="EMBL" id="BBY25164.1"/>
    </source>
</evidence>
<proteinExistence type="predicted"/>
<reference evidence="7 8" key="1">
    <citation type="journal article" date="2019" name="Emerg. Microbes Infect.">
        <title>Comprehensive subspecies identification of 175 nontuberculous mycobacteria species based on 7547 genomic profiles.</title>
        <authorList>
            <person name="Matsumoto Y."/>
            <person name="Kinjo T."/>
            <person name="Motooka D."/>
            <person name="Nabeya D."/>
            <person name="Jung N."/>
            <person name="Uechi K."/>
            <person name="Horii T."/>
            <person name="Iida T."/>
            <person name="Fujita J."/>
            <person name="Nakamura S."/>
        </authorList>
    </citation>
    <scope>NUCLEOTIDE SEQUENCE [LARGE SCALE GENOMIC DNA]</scope>
    <source>
        <strain evidence="7 8">JCM 17783</strain>
    </source>
</reference>
<gene>
    <name evidence="7" type="ORF">MSTO_53690</name>
</gene>
<sequence>MAAAAGACLILAVAPGLVAPIVRQTVATLPFAHAVEFTDFGTVVRLPGVAGSIAPGVIAAGVVGAALVASGLGWLRSRRRPTPVVLPLWACGADDLTERMQYTATSFAEPLQRVFDDVLRPDTDIEVTQTVESRFNPDRIIYRTAITDAIEQRLYTPVIAAIVAVAGLMRRAHTGSVHLYLAYGALGVLIVLVAAK</sequence>
<feature type="transmembrane region" description="Helical" evidence="6">
    <location>
        <begin position="53"/>
        <end position="75"/>
    </location>
</feature>
<keyword evidence="3 6" id="KW-0812">Transmembrane</keyword>
<evidence type="ECO:0000256" key="4">
    <source>
        <dbReference type="ARBA" id="ARBA00022989"/>
    </source>
</evidence>
<feature type="transmembrane region" description="Helical" evidence="6">
    <location>
        <begin position="177"/>
        <end position="195"/>
    </location>
</feature>
<evidence type="ECO:0000256" key="2">
    <source>
        <dbReference type="ARBA" id="ARBA00022475"/>
    </source>
</evidence>
<dbReference type="AlphaFoldDB" id="A0A7I7QFN2"/>
<evidence type="ECO:0000313" key="8">
    <source>
        <dbReference type="Proteomes" id="UP000467130"/>
    </source>
</evidence>
<keyword evidence="8" id="KW-1185">Reference proteome</keyword>
<protein>
    <submittedName>
        <fullName evidence="7">Uncharacterized protein</fullName>
    </submittedName>
</protein>
<keyword evidence="2" id="KW-1003">Cell membrane</keyword>
<dbReference type="PANTHER" id="PTHR42682:SF3">
    <property type="entry name" value="FORMATE HYDROGENLYASE SUBUNIT 3-RELATED"/>
    <property type="match status" value="1"/>
</dbReference>
<keyword evidence="4 6" id="KW-1133">Transmembrane helix</keyword>
<dbReference type="KEGG" id="msto:MSTO_53690"/>
<evidence type="ECO:0000256" key="1">
    <source>
        <dbReference type="ARBA" id="ARBA00004651"/>
    </source>
</evidence>
<evidence type="ECO:0000256" key="3">
    <source>
        <dbReference type="ARBA" id="ARBA00022692"/>
    </source>
</evidence>
<organism evidence="7 8">
    <name type="scientific">Mycobacterium stomatepiae</name>
    <dbReference type="NCBI Taxonomy" id="470076"/>
    <lineage>
        <taxon>Bacteria</taxon>
        <taxon>Bacillati</taxon>
        <taxon>Actinomycetota</taxon>
        <taxon>Actinomycetes</taxon>
        <taxon>Mycobacteriales</taxon>
        <taxon>Mycobacteriaceae</taxon>
        <taxon>Mycobacterium</taxon>
        <taxon>Mycobacterium simiae complex</taxon>
    </lineage>
</organism>
<name>A0A7I7QFN2_9MYCO</name>
<keyword evidence="5 6" id="KW-0472">Membrane</keyword>
<accession>A0A7I7QFN2</accession>
<comment type="subcellular location">
    <subcellularLocation>
        <location evidence="1">Cell membrane</location>
        <topology evidence="1">Multi-pass membrane protein</topology>
    </subcellularLocation>
</comment>